<feature type="compositionally biased region" description="Basic and acidic residues" evidence="1">
    <location>
        <begin position="130"/>
        <end position="146"/>
    </location>
</feature>
<feature type="region of interest" description="Disordered" evidence="1">
    <location>
        <begin position="127"/>
        <end position="150"/>
    </location>
</feature>
<proteinExistence type="predicted"/>
<feature type="region of interest" description="Disordered" evidence="1">
    <location>
        <begin position="1"/>
        <end position="54"/>
    </location>
</feature>
<dbReference type="EMBL" id="JAVRJZ010000018">
    <property type="protein sequence ID" value="KAK2708239.1"/>
    <property type="molecule type" value="Genomic_DNA"/>
</dbReference>
<dbReference type="PANTHER" id="PTHR14195">
    <property type="entry name" value="G PATCH DOMAIN CONTAINING PROTEIN 2"/>
    <property type="match status" value="1"/>
</dbReference>
<gene>
    <name evidence="3" type="ORF">QYM36_013991</name>
</gene>
<sequence length="315" mass="35891">MSDSTVGSQLTQPQQRRKRRCKRMAIDPAFVPPLTPTTPKESRSANGRRSTHYGVRKFSGRFVENFTPGKRKRSKREVSHEFEIPERPIVRPSQLRLTKSESDFEPPEVAMETDEFCNKMEGLNVSSHSSDCESHIYSSDEGRQGDDEFSDWPENEVSLDRMHIETETSSEGEAAQAMQSERARTKLKERIPAREMRAGIRRLGEQRGPAVSIFTSANEKLSRFLQDPGQSELRLHPMQKSERKQLSQLAHLYSLNMRSEGAKGIKCPVLTKTNNTTRAVRIDLEKYQQGSSADVKRLRKTPPPPQSLTKGFFQN</sequence>
<dbReference type="Proteomes" id="UP001187531">
    <property type="component" value="Unassembled WGS sequence"/>
</dbReference>
<evidence type="ECO:0000259" key="2">
    <source>
        <dbReference type="PROSITE" id="PS51061"/>
    </source>
</evidence>
<accession>A0AA88KZT7</accession>
<dbReference type="Gene3D" id="3.30.1370.50">
    <property type="entry name" value="R3H-like domain"/>
    <property type="match status" value="1"/>
</dbReference>
<feature type="compositionally biased region" description="Polar residues" evidence="1">
    <location>
        <begin position="1"/>
        <end position="13"/>
    </location>
</feature>
<comment type="caution">
    <text evidence="3">The sequence shown here is derived from an EMBL/GenBank/DDBJ whole genome shotgun (WGS) entry which is preliminary data.</text>
</comment>
<dbReference type="PROSITE" id="PS51061">
    <property type="entry name" value="R3H"/>
    <property type="match status" value="1"/>
</dbReference>
<protein>
    <recommendedName>
        <fullName evidence="2">R3H domain-containing protein</fullName>
    </recommendedName>
</protein>
<dbReference type="Pfam" id="PF01424">
    <property type="entry name" value="R3H"/>
    <property type="match status" value="1"/>
</dbReference>
<keyword evidence="4" id="KW-1185">Reference proteome</keyword>
<reference evidence="3" key="1">
    <citation type="submission" date="2023-07" db="EMBL/GenBank/DDBJ databases">
        <title>Chromosome-level genome assembly of Artemia franciscana.</title>
        <authorList>
            <person name="Jo E."/>
        </authorList>
    </citation>
    <scope>NUCLEOTIDE SEQUENCE</scope>
    <source>
        <tissue evidence="3">Whole body</tissue>
    </source>
</reference>
<dbReference type="SUPFAM" id="SSF82708">
    <property type="entry name" value="R3H domain"/>
    <property type="match status" value="1"/>
</dbReference>
<feature type="domain" description="R3H" evidence="2">
    <location>
        <begin position="211"/>
        <end position="274"/>
    </location>
</feature>
<dbReference type="GO" id="GO:0003676">
    <property type="term" value="F:nucleic acid binding"/>
    <property type="evidence" value="ECO:0007669"/>
    <property type="project" value="UniProtKB-UniRule"/>
</dbReference>
<organism evidence="3 4">
    <name type="scientific">Artemia franciscana</name>
    <name type="common">Brine shrimp</name>
    <name type="synonym">Artemia sanfranciscana</name>
    <dbReference type="NCBI Taxonomy" id="6661"/>
    <lineage>
        <taxon>Eukaryota</taxon>
        <taxon>Metazoa</taxon>
        <taxon>Ecdysozoa</taxon>
        <taxon>Arthropoda</taxon>
        <taxon>Crustacea</taxon>
        <taxon>Branchiopoda</taxon>
        <taxon>Anostraca</taxon>
        <taxon>Artemiidae</taxon>
        <taxon>Artemia</taxon>
    </lineage>
</organism>
<dbReference type="InterPro" id="IPR051189">
    <property type="entry name" value="Splicing_assoc_domain"/>
</dbReference>
<dbReference type="CDD" id="cd02325">
    <property type="entry name" value="R3H"/>
    <property type="match status" value="1"/>
</dbReference>
<feature type="region of interest" description="Disordered" evidence="1">
    <location>
        <begin position="289"/>
        <end position="315"/>
    </location>
</feature>
<evidence type="ECO:0000256" key="1">
    <source>
        <dbReference type="SAM" id="MobiDB-lite"/>
    </source>
</evidence>
<name>A0AA88KZT7_ARTSF</name>
<dbReference type="InterPro" id="IPR001374">
    <property type="entry name" value="R3H_dom"/>
</dbReference>
<dbReference type="AlphaFoldDB" id="A0AA88KZT7"/>
<dbReference type="InterPro" id="IPR036867">
    <property type="entry name" value="R3H_dom_sf"/>
</dbReference>
<evidence type="ECO:0000313" key="3">
    <source>
        <dbReference type="EMBL" id="KAK2708239.1"/>
    </source>
</evidence>
<evidence type="ECO:0000313" key="4">
    <source>
        <dbReference type="Proteomes" id="UP001187531"/>
    </source>
</evidence>